<evidence type="ECO:0000259" key="2">
    <source>
        <dbReference type="PROSITE" id="PS50943"/>
    </source>
</evidence>
<dbReference type="AlphaFoldDB" id="A0A5C7J698"/>
<comment type="caution">
    <text evidence="3">The sequence shown here is derived from an EMBL/GenBank/DDBJ whole genome shotgun (WGS) entry which is preliminary data.</text>
</comment>
<evidence type="ECO:0000313" key="3">
    <source>
        <dbReference type="EMBL" id="TXG76969.1"/>
    </source>
</evidence>
<dbReference type="CDD" id="cd00093">
    <property type="entry name" value="HTH_XRE"/>
    <property type="match status" value="1"/>
</dbReference>
<reference evidence="3 4" key="1">
    <citation type="submission" date="2018-09" db="EMBL/GenBank/DDBJ databases">
        <title>Metagenome Assembled Genomes from an Advanced Water Purification Facility.</title>
        <authorList>
            <person name="Stamps B.W."/>
            <person name="Spear J.R."/>
        </authorList>
    </citation>
    <scope>NUCLEOTIDE SEQUENCE [LARGE SCALE GENOMIC DNA]</scope>
    <source>
        <strain evidence="3">Bin_63_2</strain>
    </source>
</reference>
<dbReference type="InterPro" id="IPR010982">
    <property type="entry name" value="Lambda_DNA-bd_dom_sf"/>
</dbReference>
<organism evidence="3 4">
    <name type="scientific">Candidatus Dojkabacteria bacterium</name>
    <dbReference type="NCBI Taxonomy" id="2099670"/>
    <lineage>
        <taxon>Bacteria</taxon>
        <taxon>Candidatus Dojkabacteria</taxon>
    </lineage>
</organism>
<dbReference type="SMART" id="SM00530">
    <property type="entry name" value="HTH_XRE"/>
    <property type="match status" value="1"/>
</dbReference>
<dbReference type="Proteomes" id="UP000321026">
    <property type="component" value="Unassembled WGS sequence"/>
</dbReference>
<dbReference type="InterPro" id="IPR001387">
    <property type="entry name" value="Cro/C1-type_HTH"/>
</dbReference>
<sequence>MSLGAKLNELRMRKGESLQQTADAVGVTKTHIWELEKGKSANPSAELLRKLADHFKVTVDFLIDPTRDGLSTEDEAMVFYRDLKSLDERDQETVRKMMDLLKVKRE</sequence>
<dbReference type="PANTHER" id="PTHR46558">
    <property type="entry name" value="TRACRIPTIONAL REGULATORY PROTEIN-RELATED-RELATED"/>
    <property type="match status" value="1"/>
</dbReference>
<evidence type="ECO:0000256" key="1">
    <source>
        <dbReference type="ARBA" id="ARBA00023125"/>
    </source>
</evidence>
<gene>
    <name evidence="3" type="ORF">E6Q11_03610</name>
</gene>
<dbReference type="Pfam" id="PF13560">
    <property type="entry name" value="HTH_31"/>
    <property type="match status" value="1"/>
</dbReference>
<keyword evidence="1" id="KW-0238">DNA-binding</keyword>
<protein>
    <submittedName>
        <fullName evidence="3">XRE family transcriptional regulator</fullName>
    </submittedName>
</protein>
<feature type="domain" description="HTH cro/C1-type" evidence="2">
    <location>
        <begin position="7"/>
        <end position="62"/>
    </location>
</feature>
<dbReference type="Gene3D" id="1.10.260.40">
    <property type="entry name" value="lambda repressor-like DNA-binding domains"/>
    <property type="match status" value="1"/>
</dbReference>
<dbReference type="PANTHER" id="PTHR46558:SF11">
    <property type="entry name" value="HTH-TYPE TRANSCRIPTIONAL REGULATOR XRE"/>
    <property type="match status" value="1"/>
</dbReference>
<dbReference type="SUPFAM" id="SSF47413">
    <property type="entry name" value="lambda repressor-like DNA-binding domains"/>
    <property type="match status" value="1"/>
</dbReference>
<evidence type="ECO:0000313" key="4">
    <source>
        <dbReference type="Proteomes" id="UP000321026"/>
    </source>
</evidence>
<accession>A0A5C7J698</accession>
<proteinExistence type="predicted"/>
<dbReference type="EMBL" id="SSDS01000058">
    <property type="protein sequence ID" value="TXG76969.1"/>
    <property type="molecule type" value="Genomic_DNA"/>
</dbReference>
<dbReference type="GO" id="GO:0003677">
    <property type="term" value="F:DNA binding"/>
    <property type="evidence" value="ECO:0007669"/>
    <property type="project" value="UniProtKB-KW"/>
</dbReference>
<dbReference type="PROSITE" id="PS50943">
    <property type="entry name" value="HTH_CROC1"/>
    <property type="match status" value="1"/>
</dbReference>
<name>A0A5C7J698_9BACT</name>